<name>A0A6A6PV22_9PEZI</name>
<keyword evidence="2" id="KW-0812">Transmembrane</keyword>
<sequence>MGSRAFHDEEAADNQDPTFQPYRDDPDEDEATWDTSDPDAPPTEFHDPARPSNLTWKARLQRRIPPRLQRGWQATKTWVIGPQPPRIYTITPVLPAVQHAPLTLLDRYAPKKAHKFWLLVLLYASWLFAFSIVLWKSSFSAQIAGYGAPVHISCVTRYWDDANGCGLNGNECRPFANSTLAFRCPADCHKEQVFIPHPVGDQEVVYEPLVIGGPTANHTGFEGKIVENAVYRADSFICASAVHSGFINDAQGGCGVLTLTGEQASFDASKRRGISSHGFDSYFPKSFGFLDGTLSQCKDLRWPALIVSVVFTATLSIFTTNPAIFFWSLFVMLFSTVALATDPPSSLNYYSLLSTAFGRFLPACFCGWVTYHYTVKRSLTNLTAQFEKTILWLGAAWVGALNNYTFDKIPIQRLTPHDIQAQPGAVPALIIILLSILAIALSQAWAFRIEGRMPRYLLIYGLFVAALLIMLAMPGLNLRIHHYILALLFLPGTSFQNRPSLLYQGLLVGLFINGIARWGFASIVELPGELLAGLPTGTLLPPISVLAVAGAKNITFNLGALPVAAPKGKRTFDGVSVLVNDVERFRGYGDNKDYWPDGWADGGNFTWTWERHRVGADGDDDDAAASKSLPEYFRFAYMDGSVVADYTKAGKWDGDGKWIQMESGHS</sequence>
<keyword evidence="2" id="KW-0472">Membrane</keyword>
<feature type="transmembrane region" description="Helical" evidence="2">
    <location>
        <begin position="390"/>
        <end position="406"/>
    </location>
</feature>
<accession>A0A6A6PV22</accession>
<dbReference type="Gene3D" id="2.170.130.20">
    <property type="entry name" value="LCCL-like domain"/>
    <property type="match status" value="1"/>
</dbReference>
<evidence type="ECO:0000313" key="4">
    <source>
        <dbReference type="EMBL" id="KAF2483303.1"/>
    </source>
</evidence>
<feature type="domain" description="LCCL" evidence="3">
    <location>
        <begin position="148"/>
        <end position="276"/>
    </location>
</feature>
<organism evidence="4 5">
    <name type="scientific">Neohortaea acidophila</name>
    <dbReference type="NCBI Taxonomy" id="245834"/>
    <lineage>
        <taxon>Eukaryota</taxon>
        <taxon>Fungi</taxon>
        <taxon>Dikarya</taxon>
        <taxon>Ascomycota</taxon>
        <taxon>Pezizomycotina</taxon>
        <taxon>Dothideomycetes</taxon>
        <taxon>Dothideomycetidae</taxon>
        <taxon>Mycosphaerellales</taxon>
        <taxon>Teratosphaeriaceae</taxon>
        <taxon>Neohortaea</taxon>
    </lineage>
</organism>
<protein>
    <submittedName>
        <fullName evidence="4">LCCL domain-containing protein</fullName>
    </submittedName>
</protein>
<dbReference type="AlphaFoldDB" id="A0A6A6PV22"/>
<feature type="transmembrane region" description="Helical" evidence="2">
    <location>
        <begin position="116"/>
        <end position="135"/>
    </location>
</feature>
<dbReference type="InterPro" id="IPR051957">
    <property type="entry name" value="CRISP-LCCL_domain"/>
</dbReference>
<feature type="transmembrane region" description="Helical" evidence="2">
    <location>
        <begin position="457"/>
        <end position="480"/>
    </location>
</feature>
<evidence type="ECO:0000256" key="1">
    <source>
        <dbReference type="SAM" id="MobiDB-lite"/>
    </source>
</evidence>
<feature type="transmembrane region" description="Helical" evidence="2">
    <location>
        <begin position="347"/>
        <end position="369"/>
    </location>
</feature>
<dbReference type="SUPFAM" id="SSF69848">
    <property type="entry name" value="LCCL domain"/>
    <property type="match status" value="1"/>
</dbReference>
<evidence type="ECO:0000256" key="2">
    <source>
        <dbReference type="SAM" id="Phobius"/>
    </source>
</evidence>
<gene>
    <name evidence="4" type="ORF">BDY17DRAFT_297184</name>
</gene>
<dbReference type="EMBL" id="MU001635">
    <property type="protein sequence ID" value="KAF2483303.1"/>
    <property type="molecule type" value="Genomic_DNA"/>
</dbReference>
<proteinExistence type="predicted"/>
<dbReference type="GeneID" id="54474566"/>
<dbReference type="InterPro" id="IPR004043">
    <property type="entry name" value="LCCL"/>
</dbReference>
<keyword evidence="2" id="KW-1133">Transmembrane helix</keyword>
<evidence type="ECO:0000313" key="5">
    <source>
        <dbReference type="Proteomes" id="UP000799767"/>
    </source>
</evidence>
<dbReference type="Pfam" id="PF03815">
    <property type="entry name" value="LCCL"/>
    <property type="match status" value="1"/>
</dbReference>
<reference evidence="4" key="1">
    <citation type="journal article" date="2020" name="Stud. Mycol.">
        <title>101 Dothideomycetes genomes: a test case for predicting lifestyles and emergence of pathogens.</title>
        <authorList>
            <person name="Haridas S."/>
            <person name="Albert R."/>
            <person name="Binder M."/>
            <person name="Bloem J."/>
            <person name="Labutti K."/>
            <person name="Salamov A."/>
            <person name="Andreopoulos B."/>
            <person name="Baker S."/>
            <person name="Barry K."/>
            <person name="Bills G."/>
            <person name="Bluhm B."/>
            <person name="Cannon C."/>
            <person name="Castanera R."/>
            <person name="Culley D."/>
            <person name="Daum C."/>
            <person name="Ezra D."/>
            <person name="Gonzalez J."/>
            <person name="Henrissat B."/>
            <person name="Kuo A."/>
            <person name="Liang C."/>
            <person name="Lipzen A."/>
            <person name="Lutzoni F."/>
            <person name="Magnuson J."/>
            <person name="Mondo S."/>
            <person name="Nolan M."/>
            <person name="Ohm R."/>
            <person name="Pangilinan J."/>
            <person name="Park H.-J."/>
            <person name="Ramirez L."/>
            <person name="Alfaro M."/>
            <person name="Sun H."/>
            <person name="Tritt A."/>
            <person name="Yoshinaga Y."/>
            <person name="Zwiers L.-H."/>
            <person name="Turgeon B."/>
            <person name="Goodwin S."/>
            <person name="Spatafora J."/>
            <person name="Crous P."/>
            <person name="Grigoriev I."/>
        </authorList>
    </citation>
    <scope>NUCLEOTIDE SEQUENCE</scope>
    <source>
        <strain evidence="4">CBS 113389</strain>
    </source>
</reference>
<feature type="region of interest" description="Disordered" evidence="1">
    <location>
        <begin position="1"/>
        <end position="51"/>
    </location>
</feature>
<dbReference type="Proteomes" id="UP000799767">
    <property type="component" value="Unassembled WGS sequence"/>
</dbReference>
<dbReference type="OrthoDB" id="441660at2759"/>
<dbReference type="PROSITE" id="PS50820">
    <property type="entry name" value="LCCL"/>
    <property type="match status" value="1"/>
</dbReference>
<evidence type="ECO:0000259" key="3">
    <source>
        <dbReference type="PROSITE" id="PS50820"/>
    </source>
</evidence>
<dbReference type="PANTHER" id="PTHR31331:SF8">
    <property type="entry name" value="LCCL DOMAIN PROTEIN (AFU_ORTHOLOGUE AFUA_5G02970)"/>
    <property type="match status" value="1"/>
</dbReference>
<dbReference type="InterPro" id="IPR036609">
    <property type="entry name" value="LCCL_sf"/>
</dbReference>
<feature type="transmembrane region" description="Helical" evidence="2">
    <location>
        <begin position="426"/>
        <end position="445"/>
    </location>
</feature>
<dbReference type="RefSeq" id="XP_033589873.1">
    <property type="nucleotide sequence ID" value="XM_033733564.1"/>
</dbReference>
<keyword evidence="5" id="KW-1185">Reference proteome</keyword>
<dbReference type="PANTHER" id="PTHR31331">
    <property type="entry name" value="LCCL DOMAIN PROTEIN (AFU_ORTHOLOGUE AFUA_5G08630)"/>
    <property type="match status" value="1"/>
</dbReference>
<feature type="transmembrane region" description="Helical" evidence="2">
    <location>
        <begin position="300"/>
        <end position="318"/>
    </location>
</feature>